<evidence type="ECO:0000313" key="10">
    <source>
        <dbReference type="EMBL" id="MFL0246818.1"/>
    </source>
</evidence>
<evidence type="ECO:0000256" key="3">
    <source>
        <dbReference type="ARBA" id="ARBA00022722"/>
    </source>
</evidence>
<evidence type="ECO:0000256" key="5">
    <source>
        <dbReference type="ARBA" id="ARBA00022839"/>
    </source>
</evidence>
<evidence type="ECO:0000256" key="6">
    <source>
        <dbReference type="SAM" id="Coils"/>
    </source>
</evidence>
<dbReference type="InterPro" id="IPR003156">
    <property type="entry name" value="DHHA1_dom"/>
</dbReference>
<feature type="coiled-coil region" evidence="6">
    <location>
        <begin position="312"/>
        <end position="339"/>
    </location>
</feature>
<proteinExistence type="inferred from homology"/>
<protein>
    <recommendedName>
        <fullName evidence="2">Single-stranded-DNA-specific exonuclease RecJ</fullName>
    </recommendedName>
</protein>
<evidence type="ECO:0000259" key="8">
    <source>
        <dbReference type="Pfam" id="PF02272"/>
    </source>
</evidence>
<dbReference type="InterPro" id="IPR004610">
    <property type="entry name" value="RecJ"/>
</dbReference>
<evidence type="ECO:0000259" key="7">
    <source>
        <dbReference type="Pfam" id="PF01368"/>
    </source>
</evidence>
<sequence length="593" mass="66625">MKEKWLLRQTKAPIIDISKTAGIDVNIAAILANRGIKTEKDVIKFINASLDDLYDPFLMKDMDKGIEIIIEAIRNENNIVVYGDYDVDGVTSTVILYKALLKCNAKVRYYVPHRENEGYGINNERIKSLKEEGAEVIITCDNGISAIEQIALAKQLGLKVVITDHHEVTFVQDKDGNREYIIPEADAVINPKQKDCSYPFKLLCGAGIALKFSTALFYKMNINLSKLTELIEIAGIGTICDVVDLVDENRIIAKNALISLNSTKNIGLDALMEVLGIKDRKLNAGTIGFQIGPCINATGRLETAALSVELLLSEDMEKAKELAIKLSDLNKKRQSMTTKNVEEIIEQIESTNIKNDKVIVIYKEDVHESIAGIVAGKIKEKYNVPTIVITSGKEMPKGSGRSIEGYNLFEELLKCKDLIEKFGGHPMAAGLSIKKENIELLRNELNKNCKLNDEDIMPKLRIDKRIPVNKLSENFIYNLEKLEPFGKGNETPVFAEKNVIADKIFIVGKESNVLKLSLKIDNTNFKMDGICFGKIDEFRDLLKSYYGESYLDILENYNYNNEKLKFDLIYYPNLNSFNGVQTIQIKIIAFRLA</sequence>
<dbReference type="NCBIfam" id="TIGR00644">
    <property type="entry name" value="recJ"/>
    <property type="match status" value="1"/>
</dbReference>
<keyword evidence="6" id="KW-0175">Coiled coil</keyword>
<name>A0ABW8T512_9CLOT</name>
<dbReference type="InterPro" id="IPR038763">
    <property type="entry name" value="DHH_sf"/>
</dbReference>
<evidence type="ECO:0000313" key="11">
    <source>
        <dbReference type="Proteomes" id="UP001623591"/>
    </source>
</evidence>
<dbReference type="PANTHER" id="PTHR30255:SF2">
    <property type="entry name" value="SINGLE-STRANDED-DNA-SPECIFIC EXONUCLEASE RECJ"/>
    <property type="match status" value="1"/>
</dbReference>
<dbReference type="Pfam" id="PF02272">
    <property type="entry name" value="DHHA1"/>
    <property type="match status" value="1"/>
</dbReference>
<evidence type="ECO:0000256" key="1">
    <source>
        <dbReference type="ARBA" id="ARBA00005915"/>
    </source>
</evidence>
<evidence type="ECO:0000259" key="9">
    <source>
        <dbReference type="Pfam" id="PF17768"/>
    </source>
</evidence>
<dbReference type="EMBL" id="JBJHZZ010000003">
    <property type="protein sequence ID" value="MFL0246818.1"/>
    <property type="molecule type" value="Genomic_DNA"/>
</dbReference>
<keyword evidence="11" id="KW-1185">Reference proteome</keyword>
<comment type="caution">
    <text evidence="10">The sequence shown here is derived from an EMBL/GenBank/DDBJ whole genome shotgun (WGS) entry which is preliminary data.</text>
</comment>
<accession>A0ABW8T512</accession>
<dbReference type="Pfam" id="PF17768">
    <property type="entry name" value="RecJ_OB"/>
    <property type="match status" value="1"/>
</dbReference>
<dbReference type="SUPFAM" id="SSF64182">
    <property type="entry name" value="DHH phosphoesterases"/>
    <property type="match status" value="1"/>
</dbReference>
<dbReference type="Gene3D" id="3.90.1640.30">
    <property type="match status" value="1"/>
</dbReference>
<dbReference type="InterPro" id="IPR041122">
    <property type="entry name" value="RecJ_OB"/>
</dbReference>
<dbReference type="RefSeq" id="WP_406769286.1">
    <property type="nucleotide sequence ID" value="NZ_JBJHZZ010000003.1"/>
</dbReference>
<evidence type="ECO:0000256" key="2">
    <source>
        <dbReference type="ARBA" id="ARBA00019841"/>
    </source>
</evidence>
<dbReference type="Pfam" id="PF01368">
    <property type="entry name" value="DHH"/>
    <property type="match status" value="1"/>
</dbReference>
<comment type="similarity">
    <text evidence="1">Belongs to the RecJ family.</text>
</comment>
<dbReference type="InterPro" id="IPR051673">
    <property type="entry name" value="SSDNA_exonuclease_RecJ"/>
</dbReference>
<dbReference type="Proteomes" id="UP001623591">
    <property type="component" value="Unassembled WGS sequence"/>
</dbReference>
<keyword evidence="4" id="KW-0378">Hydrolase</keyword>
<dbReference type="GO" id="GO:0004527">
    <property type="term" value="F:exonuclease activity"/>
    <property type="evidence" value="ECO:0007669"/>
    <property type="project" value="UniProtKB-KW"/>
</dbReference>
<feature type="domain" description="DDH" evidence="7">
    <location>
        <begin position="78"/>
        <end position="230"/>
    </location>
</feature>
<dbReference type="PANTHER" id="PTHR30255">
    <property type="entry name" value="SINGLE-STRANDED-DNA-SPECIFIC EXONUCLEASE RECJ"/>
    <property type="match status" value="1"/>
</dbReference>
<dbReference type="Gene3D" id="3.10.310.30">
    <property type="match status" value="1"/>
</dbReference>
<organism evidence="10 11">
    <name type="scientific">Candidatus Clostridium stratigraminis</name>
    <dbReference type="NCBI Taxonomy" id="3381661"/>
    <lineage>
        <taxon>Bacteria</taxon>
        <taxon>Bacillati</taxon>
        <taxon>Bacillota</taxon>
        <taxon>Clostridia</taxon>
        <taxon>Eubacteriales</taxon>
        <taxon>Clostridiaceae</taxon>
        <taxon>Clostridium</taxon>
    </lineage>
</organism>
<keyword evidence="3" id="KW-0540">Nuclease</keyword>
<feature type="domain" description="DHHA1" evidence="8">
    <location>
        <begin position="355"/>
        <end position="449"/>
    </location>
</feature>
<keyword evidence="5 10" id="KW-0269">Exonuclease</keyword>
<gene>
    <name evidence="10" type="primary">recJ</name>
    <name evidence="10" type="ORF">ACJDUG_07535</name>
</gene>
<reference evidence="10 11" key="1">
    <citation type="submission" date="2024-11" db="EMBL/GenBank/DDBJ databases">
        <authorList>
            <person name="Heng Y.C."/>
            <person name="Lim A.C.H."/>
            <person name="Lee J.K.Y."/>
            <person name="Kittelmann S."/>
        </authorList>
    </citation>
    <scope>NUCLEOTIDE SEQUENCE [LARGE SCALE GENOMIC DNA]</scope>
    <source>
        <strain evidence="10 11">WILCCON 0185</strain>
    </source>
</reference>
<evidence type="ECO:0000256" key="4">
    <source>
        <dbReference type="ARBA" id="ARBA00022801"/>
    </source>
</evidence>
<feature type="domain" description="RecJ OB" evidence="9">
    <location>
        <begin position="462"/>
        <end position="587"/>
    </location>
</feature>
<dbReference type="InterPro" id="IPR001667">
    <property type="entry name" value="DDH_dom"/>
</dbReference>